<evidence type="ECO:0000313" key="9">
    <source>
        <dbReference type="Proteomes" id="UP000291838"/>
    </source>
</evidence>
<protein>
    <submittedName>
        <fullName evidence="8">TlpA family protein disulfide reductase</fullName>
    </submittedName>
</protein>
<evidence type="ECO:0000256" key="4">
    <source>
        <dbReference type="ARBA" id="ARBA00023157"/>
    </source>
</evidence>
<dbReference type="AlphaFoldDB" id="A0A4Q2RQX2"/>
<evidence type="ECO:0000313" key="8">
    <source>
        <dbReference type="EMBL" id="RYB90135.1"/>
    </source>
</evidence>
<dbReference type="PROSITE" id="PS51352">
    <property type="entry name" value="THIOREDOXIN_2"/>
    <property type="match status" value="1"/>
</dbReference>
<keyword evidence="5" id="KW-0676">Redox-active center</keyword>
<evidence type="ECO:0000256" key="6">
    <source>
        <dbReference type="SAM" id="SignalP"/>
    </source>
</evidence>
<dbReference type="Gene3D" id="3.40.30.10">
    <property type="entry name" value="Glutaredoxin"/>
    <property type="match status" value="1"/>
</dbReference>
<feature type="domain" description="Thioredoxin" evidence="7">
    <location>
        <begin position="61"/>
        <end position="204"/>
    </location>
</feature>
<comment type="caution">
    <text evidence="8">The sequence shown here is derived from an EMBL/GenBank/DDBJ whole genome shotgun (WGS) entry which is preliminary data.</text>
</comment>
<dbReference type="PANTHER" id="PTHR42852">
    <property type="entry name" value="THIOL:DISULFIDE INTERCHANGE PROTEIN DSBE"/>
    <property type="match status" value="1"/>
</dbReference>
<keyword evidence="3" id="KW-0812">Transmembrane</keyword>
<reference evidence="8 9" key="1">
    <citation type="submission" date="2019-01" db="EMBL/GenBank/DDBJ databases">
        <title>Novel species of Nocardioides.</title>
        <authorList>
            <person name="Liu Q."/>
            <person name="Xin Y.-H."/>
        </authorList>
    </citation>
    <scope>NUCLEOTIDE SEQUENCE [LARGE SCALE GENOMIC DNA]</scope>
    <source>
        <strain evidence="8 9">HLT3-15</strain>
    </source>
</reference>
<feature type="signal peptide" evidence="6">
    <location>
        <begin position="1"/>
        <end position="20"/>
    </location>
</feature>
<evidence type="ECO:0000256" key="2">
    <source>
        <dbReference type="ARBA" id="ARBA00022748"/>
    </source>
</evidence>
<name>A0A4Q2RQX2_9ACTN</name>
<sequence length="207" mass="21412">MRKAFVALLLAACVAVGALAWSSMSPDGIVVRPPDVEVDTPALRAAKAEMGMEDCTPGTGEAVEGGLPEVTLPCLGGGPDVDLSSLRGPMVINLWQAGCVPCEKEMPVLEEFHQQYADRVALVGVDFNDVHPVSALELAARTGATYPSIADPGGDLMTEDAFAIGRRGLPAFVFVDADGVVVGQDSGGVDSLAEVEDLVAEHLGIAL</sequence>
<organism evidence="8 9">
    <name type="scientific">Nocardioides glacieisoli</name>
    <dbReference type="NCBI Taxonomy" id="1168730"/>
    <lineage>
        <taxon>Bacteria</taxon>
        <taxon>Bacillati</taxon>
        <taxon>Actinomycetota</taxon>
        <taxon>Actinomycetes</taxon>
        <taxon>Propionibacteriales</taxon>
        <taxon>Nocardioidaceae</taxon>
        <taxon>Nocardioides</taxon>
    </lineage>
</organism>
<evidence type="ECO:0000256" key="5">
    <source>
        <dbReference type="ARBA" id="ARBA00023284"/>
    </source>
</evidence>
<dbReference type="Pfam" id="PF00578">
    <property type="entry name" value="AhpC-TSA"/>
    <property type="match status" value="1"/>
</dbReference>
<dbReference type="InterPro" id="IPR036249">
    <property type="entry name" value="Thioredoxin-like_sf"/>
</dbReference>
<feature type="chain" id="PRO_5020973432" evidence="6">
    <location>
        <begin position="21"/>
        <end position="207"/>
    </location>
</feature>
<comment type="subcellular location">
    <subcellularLocation>
        <location evidence="1">Cell envelope</location>
    </subcellularLocation>
</comment>
<keyword evidence="4" id="KW-1015">Disulfide bond</keyword>
<proteinExistence type="predicted"/>
<accession>A0A4Q2RQX2</accession>
<dbReference type="SUPFAM" id="SSF52833">
    <property type="entry name" value="Thioredoxin-like"/>
    <property type="match status" value="1"/>
</dbReference>
<evidence type="ECO:0000259" key="7">
    <source>
        <dbReference type="PROSITE" id="PS51352"/>
    </source>
</evidence>
<keyword evidence="3" id="KW-0735">Signal-anchor</keyword>
<dbReference type="OrthoDB" id="9796554at2"/>
<dbReference type="GO" id="GO:0030313">
    <property type="term" value="C:cell envelope"/>
    <property type="evidence" value="ECO:0007669"/>
    <property type="project" value="UniProtKB-SubCell"/>
</dbReference>
<dbReference type="InterPro" id="IPR000866">
    <property type="entry name" value="AhpC/TSA"/>
</dbReference>
<dbReference type="GO" id="GO:0016491">
    <property type="term" value="F:oxidoreductase activity"/>
    <property type="evidence" value="ECO:0007669"/>
    <property type="project" value="InterPro"/>
</dbReference>
<dbReference type="GO" id="GO:0016209">
    <property type="term" value="F:antioxidant activity"/>
    <property type="evidence" value="ECO:0007669"/>
    <property type="project" value="InterPro"/>
</dbReference>
<evidence type="ECO:0000256" key="1">
    <source>
        <dbReference type="ARBA" id="ARBA00004196"/>
    </source>
</evidence>
<dbReference type="Proteomes" id="UP000291838">
    <property type="component" value="Unassembled WGS sequence"/>
</dbReference>
<keyword evidence="6" id="KW-0732">Signal</keyword>
<dbReference type="InterPro" id="IPR050553">
    <property type="entry name" value="Thioredoxin_ResA/DsbE_sf"/>
</dbReference>
<dbReference type="PROSITE" id="PS00194">
    <property type="entry name" value="THIOREDOXIN_1"/>
    <property type="match status" value="1"/>
</dbReference>
<gene>
    <name evidence="8" type="ORF">EUA06_12110</name>
</gene>
<dbReference type="PANTHER" id="PTHR42852:SF6">
    <property type="entry name" value="THIOL:DISULFIDE INTERCHANGE PROTEIN DSBE"/>
    <property type="match status" value="1"/>
</dbReference>
<dbReference type="EMBL" id="SDWS01000005">
    <property type="protein sequence ID" value="RYB90135.1"/>
    <property type="molecule type" value="Genomic_DNA"/>
</dbReference>
<dbReference type="InterPro" id="IPR013766">
    <property type="entry name" value="Thioredoxin_domain"/>
</dbReference>
<dbReference type="RefSeq" id="WP_129475930.1">
    <property type="nucleotide sequence ID" value="NZ_SDWS01000005.1"/>
</dbReference>
<evidence type="ECO:0000256" key="3">
    <source>
        <dbReference type="ARBA" id="ARBA00022968"/>
    </source>
</evidence>
<dbReference type="InterPro" id="IPR017937">
    <property type="entry name" value="Thioredoxin_CS"/>
</dbReference>
<keyword evidence="9" id="KW-1185">Reference proteome</keyword>
<dbReference type="CDD" id="cd02966">
    <property type="entry name" value="TlpA_like_family"/>
    <property type="match status" value="1"/>
</dbReference>
<keyword evidence="2" id="KW-0201">Cytochrome c-type biogenesis</keyword>
<dbReference type="GO" id="GO:0017004">
    <property type="term" value="P:cytochrome complex assembly"/>
    <property type="evidence" value="ECO:0007669"/>
    <property type="project" value="UniProtKB-KW"/>
</dbReference>